<feature type="compositionally biased region" description="Polar residues" evidence="1">
    <location>
        <begin position="23"/>
        <end position="37"/>
    </location>
</feature>
<dbReference type="Proteomes" id="UP000234275">
    <property type="component" value="Unassembled WGS sequence"/>
</dbReference>
<comment type="caution">
    <text evidence="2">The sequence shown here is derived from an EMBL/GenBank/DDBJ whole genome shotgun (WGS) entry which is preliminary data.</text>
</comment>
<dbReference type="GeneID" id="36560917"/>
<organism evidence="2 3">
    <name type="scientific">Aspergillus steynii IBT 23096</name>
    <dbReference type="NCBI Taxonomy" id="1392250"/>
    <lineage>
        <taxon>Eukaryota</taxon>
        <taxon>Fungi</taxon>
        <taxon>Dikarya</taxon>
        <taxon>Ascomycota</taxon>
        <taxon>Pezizomycotina</taxon>
        <taxon>Eurotiomycetes</taxon>
        <taxon>Eurotiomycetidae</taxon>
        <taxon>Eurotiales</taxon>
        <taxon>Aspergillaceae</taxon>
        <taxon>Aspergillus</taxon>
        <taxon>Aspergillus subgen. Circumdati</taxon>
    </lineage>
</organism>
<dbReference type="RefSeq" id="XP_024704047.1">
    <property type="nucleotide sequence ID" value="XM_024853219.1"/>
</dbReference>
<dbReference type="AlphaFoldDB" id="A0A2I2G7A3"/>
<evidence type="ECO:0000313" key="2">
    <source>
        <dbReference type="EMBL" id="PLB48745.1"/>
    </source>
</evidence>
<accession>A0A2I2G7A3</accession>
<feature type="region of interest" description="Disordered" evidence="1">
    <location>
        <begin position="59"/>
        <end position="119"/>
    </location>
</feature>
<protein>
    <submittedName>
        <fullName evidence="2">Uncharacterized protein</fullName>
    </submittedName>
</protein>
<dbReference type="EMBL" id="MSFO01000004">
    <property type="protein sequence ID" value="PLB48745.1"/>
    <property type="molecule type" value="Genomic_DNA"/>
</dbReference>
<gene>
    <name evidence="2" type="ORF">P170DRAFT_475087</name>
</gene>
<keyword evidence="3" id="KW-1185">Reference proteome</keyword>
<sequence>MSNRQTASEEIDAAFAAWESRPEVSTTNEDESASITTDVALMADRESSDTSFAEQAIYGAVDGSRTSFEETPNGEAESETIPTDKPREQIPEDLPPSHHGYYSSSSRSSSSNLATNPPMGWRTGTLNKFITEVTEGSKIPSSKEVVLRFSAFADKADITFDMDRYDCDGIIVEVRRNGLLERKARTVDDSFTVDVNVCQMDDVDEIQTISAYLAKEGRVAALIMRYVFDDVQQER</sequence>
<feature type="region of interest" description="Disordered" evidence="1">
    <location>
        <begin position="1"/>
        <end position="37"/>
    </location>
</feature>
<reference evidence="2 3" key="1">
    <citation type="submission" date="2016-12" db="EMBL/GenBank/DDBJ databases">
        <title>The genomes of Aspergillus section Nigri reveals drivers in fungal speciation.</title>
        <authorList>
            <consortium name="DOE Joint Genome Institute"/>
            <person name="Vesth T.C."/>
            <person name="Nybo J."/>
            <person name="Theobald S."/>
            <person name="Brandl J."/>
            <person name="Frisvad J.C."/>
            <person name="Nielsen K.F."/>
            <person name="Lyhne E.K."/>
            <person name="Kogle M.E."/>
            <person name="Kuo A."/>
            <person name="Riley R."/>
            <person name="Clum A."/>
            <person name="Nolan M."/>
            <person name="Lipzen A."/>
            <person name="Salamov A."/>
            <person name="Henrissat B."/>
            <person name="Wiebenga A."/>
            <person name="De Vries R.P."/>
            <person name="Grigoriev I.V."/>
            <person name="Mortensen U.H."/>
            <person name="Andersen M.R."/>
            <person name="Baker S.E."/>
        </authorList>
    </citation>
    <scope>NUCLEOTIDE SEQUENCE [LARGE SCALE GENOMIC DNA]</scope>
    <source>
        <strain evidence="2 3">IBT 23096</strain>
    </source>
</reference>
<evidence type="ECO:0000313" key="3">
    <source>
        <dbReference type="Proteomes" id="UP000234275"/>
    </source>
</evidence>
<dbReference type="OrthoDB" id="4464916at2759"/>
<dbReference type="VEuPathDB" id="FungiDB:P170DRAFT_475087"/>
<evidence type="ECO:0000256" key="1">
    <source>
        <dbReference type="SAM" id="MobiDB-lite"/>
    </source>
</evidence>
<name>A0A2I2G7A3_9EURO</name>
<proteinExistence type="predicted"/>